<name>C1LKB5_SCHJA</name>
<evidence type="ECO:0000313" key="2">
    <source>
        <dbReference type="EMBL" id="CAX75143.1"/>
    </source>
</evidence>
<sequence length="103" mass="11609">MPNNINMLLLTGFAISGVLLTSVCNDKYRKRFHHVFGSMILVQVIIQSVGIHIKVVCIFALMLLKLVKKFAQKNIIFALRIIKINTNSGIVKSISMHLLKCKD</sequence>
<keyword evidence="1" id="KW-0472">Membrane</keyword>
<dbReference type="AlphaFoldDB" id="C1LKB5"/>
<reference evidence="2" key="2">
    <citation type="submission" date="2009-03" db="EMBL/GenBank/DDBJ databases">
        <authorList>
            <person name="Gang L."/>
        </authorList>
    </citation>
    <scope>NUCLEOTIDE SEQUENCE</scope>
    <source>
        <strain evidence="2">Anhui</strain>
    </source>
</reference>
<protein>
    <submittedName>
        <fullName evidence="2">Hypotheticial protein</fullName>
    </submittedName>
</protein>
<keyword evidence="1" id="KW-0812">Transmembrane</keyword>
<organism evidence="2">
    <name type="scientific">Schistosoma japonicum</name>
    <name type="common">Blood fluke</name>
    <dbReference type="NCBI Taxonomy" id="6182"/>
    <lineage>
        <taxon>Eukaryota</taxon>
        <taxon>Metazoa</taxon>
        <taxon>Spiralia</taxon>
        <taxon>Lophotrochozoa</taxon>
        <taxon>Platyhelminthes</taxon>
        <taxon>Trematoda</taxon>
        <taxon>Digenea</taxon>
        <taxon>Strigeidida</taxon>
        <taxon>Schistosomatoidea</taxon>
        <taxon>Schistosomatidae</taxon>
        <taxon>Schistosoma</taxon>
    </lineage>
</organism>
<accession>C1LKB5</accession>
<keyword evidence="1" id="KW-1133">Transmembrane helix</keyword>
<evidence type="ECO:0000256" key="1">
    <source>
        <dbReference type="SAM" id="Phobius"/>
    </source>
</evidence>
<dbReference type="EMBL" id="FN319415">
    <property type="protein sequence ID" value="CAX75143.1"/>
    <property type="molecule type" value="mRNA"/>
</dbReference>
<proteinExistence type="evidence at transcript level"/>
<reference evidence="2" key="1">
    <citation type="journal article" date="2009" name="Nature">
        <title>The Schistosoma japonicum genome reveals features of host-parasite interplay.</title>
        <authorList>
            <person name="Liu F."/>
            <person name="Zhou Y."/>
            <person name="Wang Z.Q."/>
            <person name="Lu G."/>
            <person name="Zheng H."/>
            <person name="Brindley P.J."/>
            <person name="McManus D.P."/>
            <person name="Blair D."/>
            <person name="Zhang Q.H."/>
            <person name="Zhong Y."/>
            <person name="Wang S."/>
            <person name="Han Z.G."/>
            <person name="Chen Z."/>
        </authorList>
    </citation>
    <scope>NUCLEOTIDE SEQUENCE</scope>
    <source>
        <strain evidence="2">Anhui</strain>
    </source>
</reference>
<feature type="transmembrane region" description="Helical" evidence="1">
    <location>
        <begin position="40"/>
        <end position="64"/>
    </location>
</feature>